<proteinExistence type="predicted"/>
<dbReference type="InterPro" id="IPR036397">
    <property type="entry name" value="RNaseH_sf"/>
</dbReference>
<keyword evidence="4" id="KW-1185">Reference proteome</keyword>
<dbReference type="InterPro" id="IPR012337">
    <property type="entry name" value="RNaseH-like_sf"/>
</dbReference>
<feature type="compositionally biased region" description="Basic and acidic residues" evidence="1">
    <location>
        <begin position="65"/>
        <end position="75"/>
    </location>
</feature>
<feature type="region of interest" description="Disordered" evidence="1">
    <location>
        <begin position="38"/>
        <end position="167"/>
    </location>
</feature>
<feature type="domain" description="RNase H type-1" evidence="2">
    <location>
        <begin position="189"/>
        <end position="336"/>
    </location>
</feature>
<sequence length="361" mass="40054">MPADVASTNWSDAKPQIFKGKGAVFTLEDAGVQRVQRVEGSAQGSRMVDRNSFLDQSETESASHTSRDSHTDADKGAAAFVPGKYEHRSASSSNSSSRDSQTDPTRVQGDAPSLQQQPQPQPQQQRQQPQQQPQPGQHHGQQKNGRRKKKQQQQSQPSIQTFQDDRFDRVLVQRPRVDALTYAEDMNPSNNRHIFWVDGSTAANQAAASGVAVIWANPQSGDFTDEMYCIEEIRRSERAELFAIGAGLKAAVQRLEGHEVSGHVVQVFTDCTTAMDMLPPKPKKSNQLPDRLVCLVDALSERLSMMGVKVEIHWIPGHERVKGHKRADLLSRSVTKFLTLGLSHNLDQLPATRVDCSFLEL</sequence>
<reference evidence="3 4" key="1">
    <citation type="submission" date="2018-02" db="EMBL/GenBank/DDBJ databases">
        <title>The genomes of Aspergillus section Nigri reveals drivers in fungal speciation.</title>
        <authorList>
            <consortium name="DOE Joint Genome Institute"/>
            <person name="Vesth T.C."/>
            <person name="Nybo J."/>
            <person name="Theobald S."/>
            <person name="Brandl J."/>
            <person name="Frisvad J.C."/>
            <person name="Nielsen K.F."/>
            <person name="Lyhne E.K."/>
            <person name="Kogle M.E."/>
            <person name="Kuo A."/>
            <person name="Riley R."/>
            <person name="Clum A."/>
            <person name="Nolan M."/>
            <person name="Lipzen A."/>
            <person name="Salamov A."/>
            <person name="Henrissat B."/>
            <person name="Wiebenga A."/>
            <person name="De vries R.P."/>
            <person name="Grigoriev I.V."/>
            <person name="Mortensen U.H."/>
            <person name="Andersen M.R."/>
            <person name="Baker S.E."/>
        </authorList>
    </citation>
    <scope>NUCLEOTIDE SEQUENCE [LARGE SCALE GENOMIC DNA]</scope>
    <source>
        <strain evidence="3 4">CBS 121057</strain>
    </source>
</reference>
<feature type="compositionally biased region" description="Low complexity" evidence="1">
    <location>
        <begin position="115"/>
        <end position="139"/>
    </location>
</feature>
<dbReference type="VEuPathDB" id="FungiDB:BO78DRAFT_316605"/>
<dbReference type="Gene3D" id="3.30.420.10">
    <property type="entry name" value="Ribonuclease H-like superfamily/Ribonuclease H"/>
    <property type="match status" value="1"/>
</dbReference>
<dbReference type="GO" id="GO:0004523">
    <property type="term" value="F:RNA-DNA hybrid ribonuclease activity"/>
    <property type="evidence" value="ECO:0007669"/>
    <property type="project" value="InterPro"/>
</dbReference>
<dbReference type="Proteomes" id="UP000248423">
    <property type="component" value="Unassembled WGS sequence"/>
</dbReference>
<dbReference type="InterPro" id="IPR002156">
    <property type="entry name" value="RNaseH_domain"/>
</dbReference>
<evidence type="ECO:0000259" key="2">
    <source>
        <dbReference type="PROSITE" id="PS50879"/>
    </source>
</evidence>
<protein>
    <recommendedName>
        <fullName evidence="2">RNase H type-1 domain-containing protein</fullName>
    </recommendedName>
</protein>
<dbReference type="AlphaFoldDB" id="A0A319E789"/>
<dbReference type="OrthoDB" id="3548481at2759"/>
<dbReference type="GO" id="GO:0003676">
    <property type="term" value="F:nucleic acid binding"/>
    <property type="evidence" value="ECO:0007669"/>
    <property type="project" value="InterPro"/>
</dbReference>
<dbReference type="Pfam" id="PF00075">
    <property type="entry name" value="RNase_H"/>
    <property type="match status" value="1"/>
</dbReference>
<dbReference type="EMBL" id="KZ826353">
    <property type="protein sequence ID" value="PYI05992.1"/>
    <property type="molecule type" value="Genomic_DNA"/>
</dbReference>
<accession>A0A319E789</accession>
<feature type="compositionally biased region" description="Basic residues" evidence="1">
    <location>
        <begin position="140"/>
        <end position="151"/>
    </location>
</feature>
<evidence type="ECO:0000313" key="3">
    <source>
        <dbReference type="EMBL" id="PYI05992.1"/>
    </source>
</evidence>
<name>A0A319E789_ASPSB</name>
<evidence type="ECO:0000256" key="1">
    <source>
        <dbReference type="SAM" id="MobiDB-lite"/>
    </source>
</evidence>
<organism evidence="3 4">
    <name type="scientific">Aspergillus sclerotiicarbonarius (strain CBS 121057 / IBT 28362)</name>
    <dbReference type="NCBI Taxonomy" id="1448318"/>
    <lineage>
        <taxon>Eukaryota</taxon>
        <taxon>Fungi</taxon>
        <taxon>Dikarya</taxon>
        <taxon>Ascomycota</taxon>
        <taxon>Pezizomycotina</taxon>
        <taxon>Eurotiomycetes</taxon>
        <taxon>Eurotiomycetidae</taxon>
        <taxon>Eurotiales</taxon>
        <taxon>Aspergillaceae</taxon>
        <taxon>Aspergillus</taxon>
        <taxon>Aspergillus subgen. Circumdati</taxon>
    </lineage>
</organism>
<evidence type="ECO:0000313" key="4">
    <source>
        <dbReference type="Proteomes" id="UP000248423"/>
    </source>
</evidence>
<dbReference type="SUPFAM" id="SSF53098">
    <property type="entry name" value="Ribonuclease H-like"/>
    <property type="match status" value="1"/>
</dbReference>
<dbReference type="STRING" id="1448318.A0A319E789"/>
<feature type="compositionally biased region" description="Polar residues" evidence="1">
    <location>
        <begin position="53"/>
        <end position="64"/>
    </location>
</feature>
<feature type="compositionally biased region" description="Low complexity" evidence="1">
    <location>
        <begin position="90"/>
        <end position="99"/>
    </location>
</feature>
<gene>
    <name evidence="3" type="ORF">BO78DRAFT_316605</name>
</gene>
<dbReference type="PROSITE" id="PS50879">
    <property type="entry name" value="RNASE_H_1"/>
    <property type="match status" value="1"/>
</dbReference>